<keyword evidence="4" id="KW-1185">Reference proteome</keyword>
<feature type="domain" description="N-acetyltransferase" evidence="1">
    <location>
        <begin position="6"/>
        <end position="170"/>
    </location>
</feature>
<accession>A0A815HMQ8</accession>
<evidence type="ECO:0000313" key="4">
    <source>
        <dbReference type="Proteomes" id="UP000663829"/>
    </source>
</evidence>
<evidence type="ECO:0000259" key="1">
    <source>
        <dbReference type="PROSITE" id="PS51186"/>
    </source>
</evidence>
<dbReference type="Gene3D" id="3.40.630.30">
    <property type="match status" value="1"/>
</dbReference>
<comment type="caution">
    <text evidence="2">The sequence shown here is derived from an EMBL/GenBank/DDBJ whole genome shotgun (WGS) entry which is preliminary data.</text>
</comment>
<evidence type="ECO:0000313" key="2">
    <source>
        <dbReference type="EMBL" id="CAF1356170.1"/>
    </source>
</evidence>
<reference evidence="2" key="1">
    <citation type="submission" date="2021-02" db="EMBL/GenBank/DDBJ databases">
        <authorList>
            <person name="Nowell W R."/>
        </authorList>
    </citation>
    <scope>NUCLEOTIDE SEQUENCE</scope>
</reference>
<dbReference type="EMBL" id="CAJOBC010067079">
    <property type="protein sequence ID" value="CAF4230090.1"/>
    <property type="molecule type" value="Genomic_DNA"/>
</dbReference>
<gene>
    <name evidence="2" type="ORF">GPM918_LOCUS31150</name>
    <name evidence="3" type="ORF">SRO942_LOCUS31785</name>
</gene>
<dbReference type="InterPro" id="IPR000182">
    <property type="entry name" value="GNAT_dom"/>
</dbReference>
<protein>
    <recommendedName>
        <fullName evidence="1">N-acetyltransferase domain-containing protein</fullName>
    </recommendedName>
</protein>
<name>A0A815HMQ8_9BILA</name>
<dbReference type="GO" id="GO:0016747">
    <property type="term" value="F:acyltransferase activity, transferring groups other than amino-acyl groups"/>
    <property type="evidence" value="ECO:0007669"/>
    <property type="project" value="InterPro"/>
</dbReference>
<feature type="non-terminal residue" evidence="2">
    <location>
        <position position="1"/>
    </location>
</feature>
<dbReference type="Pfam" id="PF13673">
    <property type="entry name" value="Acetyltransf_10"/>
    <property type="match status" value="1"/>
</dbReference>
<dbReference type="SUPFAM" id="SSF55729">
    <property type="entry name" value="Acyl-CoA N-acyltransferases (Nat)"/>
    <property type="match status" value="1"/>
</dbReference>
<sequence length="230" mass="26959">MLDPTYPITEKIPLDVTPAQQMFLLADVACGVQGDYAHKDIRLFAFHHSLGEENEDHRLTNTGPVVGGLTADYKVHQDFEDLTYLYIQALATHPDFQRRNIARRLLRIASERAWKKEEVKAVQLISTPSAELFYDSFGFYVQGNTVWWWLINPRLKTSERKELFERLELRLFEMSDDIYHMTFYGNPLHERHVGDYFPPEPVIDQRGVTGLDKIYRTEFKKRVPNLKKNL</sequence>
<dbReference type="EMBL" id="CAJNOQ010015146">
    <property type="protein sequence ID" value="CAF1356170.1"/>
    <property type="molecule type" value="Genomic_DNA"/>
</dbReference>
<dbReference type="AlphaFoldDB" id="A0A815HMQ8"/>
<dbReference type="Proteomes" id="UP000681722">
    <property type="component" value="Unassembled WGS sequence"/>
</dbReference>
<evidence type="ECO:0000313" key="3">
    <source>
        <dbReference type="EMBL" id="CAF4230090.1"/>
    </source>
</evidence>
<dbReference type="InterPro" id="IPR016181">
    <property type="entry name" value="Acyl_CoA_acyltransferase"/>
</dbReference>
<dbReference type="PROSITE" id="PS51186">
    <property type="entry name" value="GNAT"/>
    <property type="match status" value="1"/>
</dbReference>
<organism evidence="2 4">
    <name type="scientific">Didymodactylos carnosus</name>
    <dbReference type="NCBI Taxonomy" id="1234261"/>
    <lineage>
        <taxon>Eukaryota</taxon>
        <taxon>Metazoa</taxon>
        <taxon>Spiralia</taxon>
        <taxon>Gnathifera</taxon>
        <taxon>Rotifera</taxon>
        <taxon>Eurotatoria</taxon>
        <taxon>Bdelloidea</taxon>
        <taxon>Philodinida</taxon>
        <taxon>Philodinidae</taxon>
        <taxon>Didymodactylos</taxon>
    </lineage>
</organism>
<proteinExistence type="predicted"/>
<dbReference type="CDD" id="cd04301">
    <property type="entry name" value="NAT_SF"/>
    <property type="match status" value="1"/>
</dbReference>
<dbReference type="Proteomes" id="UP000663829">
    <property type="component" value="Unassembled WGS sequence"/>
</dbReference>